<dbReference type="CDD" id="cd03784">
    <property type="entry name" value="GT1_Gtf-like"/>
    <property type="match status" value="1"/>
</dbReference>
<dbReference type="EnsemblBacteria" id="BAC91698">
    <property type="protein sequence ID" value="BAC91698"/>
    <property type="gene ID" value="BAC91698"/>
</dbReference>
<dbReference type="PhylomeDB" id="Q7NEX1"/>
<dbReference type="InParanoid" id="Q7NEX1"/>
<dbReference type="OrthoDB" id="9805366at2"/>
<dbReference type="PANTHER" id="PTHR48050">
    <property type="entry name" value="STEROL 3-BETA-GLUCOSYLTRANSFERASE"/>
    <property type="match status" value="1"/>
</dbReference>
<dbReference type="Proteomes" id="UP000000557">
    <property type="component" value="Chromosome"/>
</dbReference>
<dbReference type="HOGENOM" id="CLU_000537_8_0_3"/>
<dbReference type="InterPro" id="IPR004276">
    <property type="entry name" value="GlycoTrans_28_N"/>
</dbReference>
<dbReference type="InterPro" id="IPR050426">
    <property type="entry name" value="Glycosyltransferase_28"/>
</dbReference>
<gene>
    <name evidence="3" type="ordered locus">glr3757</name>
</gene>
<dbReference type="KEGG" id="gvi:glr3757"/>
<dbReference type="PANTHER" id="PTHR48050:SF13">
    <property type="entry name" value="STEROL 3-BETA-GLUCOSYLTRANSFERASE UGT80A2"/>
    <property type="match status" value="1"/>
</dbReference>
<dbReference type="PATRIC" id="fig|251221.4.peg.3792"/>
<dbReference type="SUPFAM" id="SSF53756">
    <property type="entry name" value="UDP-Glycosyltransferase/glycogen phosphorylase"/>
    <property type="match status" value="1"/>
</dbReference>
<evidence type="ECO:0000259" key="1">
    <source>
        <dbReference type="Pfam" id="PF03033"/>
    </source>
</evidence>
<proteinExistence type="predicted"/>
<dbReference type="RefSeq" id="WP_011143746.1">
    <property type="nucleotide sequence ID" value="NC_005125.1"/>
</dbReference>
<reference evidence="3 4" key="2">
    <citation type="journal article" date="2003" name="DNA Res.">
        <title>Complete genome structure of Gloeobacter violaceus PCC 7421, a cyanobacterium that lacks thylakoids (supplement).</title>
        <authorList>
            <person name="Nakamura Y."/>
            <person name="Kaneko T."/>
            <person name="Sato S."/>
            <person name="Mimuro M."/>
            <person name="Miyashita H."/>
            <person name="Tsuchiya T."/>
            <person name="Sasamoto S."/>
            <person name="Watanabe A."/>
            <person name="Kawashima K."/>
            <person name="Kishida Y."/>
            <person name="Kiyokawa C."/>
            <person name="Kohara M."/>
            <person name="Matsumoto M."/>
            <person name="Matsuno A."/>
            <person name="Nakazaki N."/>
            <person name="Shimpo S."/>
            <person name="Takeuchi C."/>
            <person name="Yamada M."/>
            <person name="Tabata S."/>
        </authorList>
    </citation>
    <scope>NUCLEOTIDE SEQUENCE [LARGE SCALE GENOMIC DNA]</scope>
    <source>
        <strain evidence="4">ATCC 29082 / PCC 7421</strain>
    </source>
</reference>
<protein>
    <submittedName>
        <fullName evidence="3">Glr3757 protein</fullName>
    </submittedName>
</protein>
<dbReference type="GO" id="GO:0005975">
    <property type="term" value="P:carbohydrate metabolic process"/>
    <property type="evidence" value="ECO:0007669"/>
    <property type="project" value="InterPro"/>
</dbReference>
<dbReference type="Pfam" id="PF06722">
    <property type="entry name" value="EryCIII-like_C"/>
    <property type="match status" value="1"/>
</dbReference>
<evidence type="ECO:0000313" key="3">
    <source>
        <dbReference type="EMBL" id="BAC91698.1"/>
    </source>
</evidence>
<dbReference type="InterPro" id="IPR010610">
    <property type="entry name" value="EryCIII-like_C"/>
</dbReference>
<dbReference type="GO" id="GO:0016758">
    <property type="term" value="F:hexosyltransferase activity"/>
    <property type="evidence" value="ECO:0007669"/>
    <property type="project" value="InterPro"/>
</dbReference>
<dbReference type="CAZy" id="GT1">
    <property type="family name" value="Glycosyltransferase Family 1"/>
</dbReference>
<keyword evidence="4" id="KW-1185">Reference proteome</keyword>
<dbReference type="STRING" id="251221.gene:10761273"/>
<dbReference type="InterPro" id="IPR002213">
    <property type="entry name" value="UDP_glucos_trans"/>
</dbReference>
<name>Q7NEX1_GLOVI</name>
<dbReference type="EMBL" id="BA000045">
    <property type="protein sequence ID" value="BAC91698.1"/>
    <property type="molecule type" value="Genomic_DNA"/>
</dbReference>
<dbReference type="Gene3D" id="3.40.50.2000">
    <property type="entry name" value="Glycogen Phosphorylase B"/>
    <property type="match status" value="2"/>
</dbReference>
<dbReference type="GO" id="GO:0033072">
    <property type="term" value="P:vancomycin biosynthetic process"/>
    <property type="evidence" value="ECO:0007669"/>
    <property type="project" value="UniProtKB-ARBA"/>
</dbReference>
<dbReference type="Pfam" id="PF03033">
    <property type="entry name" value="Glyco_transf_28"/>
    <property type="match status" value="1"/>
</dbReference>
<dbReference type="AlphaFoldDB" id="Q7NEX1"/>
<dbReference type="eggNOG" id="COG1819">
    <property type="taxonomic scope" value="Bacteria"/>
</dbReference>
<sequence length="423" mass="46042">MIKRIVLVTYGSLGDLHPFLAVALGLQGRGHDVVLATSQNYRARVEEEGIAFQPVPPDLGLLEDDPQAIRRSMDLRTGTEFVVRSLFLPYLEQSYESLLAVCDGTDLIVGHPLAFAVPIVAQKLGIRWLSVGLQPMGFLSCYDPPVLPIAPWLAQLRFLGPLPYAVLFRLLEGVADGWLAPIENLRRRAGLPKSERHPLMHPFSPHGTLAWFSRVLAEPQPDWPPRTQVTGFPFYDRAEPGQSGLDAGLAQFLDAGEPPVVFTLGSAAVWVAGNFYQESAAAAEALQLRAVLLVGRNPKIDFPDLASSRIHVGEYAPYSELFGRSLAVVHQGGIGTTAQVLRAGRPMVVVPFSHDQPDNAERARRLGVARVIARRSYEGKRVARTLGELVQDQSAFKKATAVASRIQSEDGVAGACNAIEALL</sequence>
<feature type="domain" description="Erythromycin biosynthesis protein CIII-like C-terminal" evidence="2">
    <location>
        <begin position="310"/>
        <end position="408"/>
    </location>
</feature>
<feature type="domain" description="Glycosyltransferase family 28 N-terminal" evidence="1">
    <location>
        <begin position="5"/>
        <end position="60"/>
    </location>
</feature>
<accession>Q7NEX1</accession>
<organism evidence="3 4">
    <name type="scientific">Gloeobacter violaceus (strain ATCC 29082 / PCC 7421)</name>
    <dbReference type="NCBI Taxonomy" id="251221"/>
    <lineage>
        <taxon>Bacteria</taxon>
        <taxon>Bacillati</taxon>
        <taxon>Cyanobacteriota</taxon>
        <taxon>Cyanophyceae</taxon>
        <taxon>Gloeobacterales</taxon>
        <taxon>Gloeobacteraceae</taxon>
        <taxon>Gloeobacter</taxon>
    </lineage>
</organism>
<dbReference type="GO" id="GO:0008194">
    <property type="term" value="F:UDP-glycosyltransferase activity"/>
    <property type="evidence" value="ECO:0007669"/>
    <property type="project" value="InterPro"/>
</dbReference>
<evidence type="ECO:0000259" key="2">
    <source>
        <dbReference type="Pfam" id="PF06722"/>
    </source>
</evidence>
<reference evidence="3 4" key="1">
    <citation type="journal article" date="2003" name="DNA Res.">
        <title>Complete genome structure of Gloeobacter violaceus PCC 7421, a cyanobacterium that lacks thylakoids.</title>
        <authorList>
            <person name="Nakamura Y."/>
            <person name="Kaneko T."/>
            <person name="Sato S."/>
            <person name="Mimuro M."/>
            <person name="Miyashita H."/>
            <person name="Tsuchiya T."/>
            <person name="Sasamoto S."/>
            <person name="Watanabe A."/>
            <person name="Kawashima K."/>
            <person name="Kishida Y."/>
            <person name="Kiyokawa C."/>
            <person name="Kohara M."/>
            <person name="Matsumoto M."/>
            <person name="Matsuno A."/>
            <person name="Nakazaki N."/>
            <person name="Shimpo S."/>
            <person name="Takeuchi C."/>
            <person name="Yamada M."/>
            <person name="Tabata S."/>
        </authorList>
    </citation>
    <scope>NUCLEOTIDE SEQUENCE [LARGE SCALE GENOMIC DNA]</scope>
    <source>
        <strain evidence="4">ATCC 29082 / PCC 7421</strain>
    </source>
</reference>
<evidence type="ECO:0000313" key="4">
    <source>
        <dbReference type="Proteomes" id="UP000000557"/>
    </source>
</evidence>